<dbReference type="PROSITE" id="PS00197">
    <property type="entry name" value="2FE2S_FER_1"/>
    <property type="match status" value="1"/>
</dbReference>
<evidence type="ECO:0000313" key="13">
    <source>
        <dbReference type="Proteomes" id="UP000669179"/>
    </source>
</evidence>
<evidence type="ECO:0000256" key="3">
    <source>
        <dbReference type="ARBA" id="ARBA00022714"/>
    </source>
</evidence>
<dbReference type="SUPFAM" id="SSF63380">
    <property type="entry name" value="Riboflavin synthase domain-like"/>
    <property type="match status" value="1"/>
</dbReference>
<dbReference type="EMBL" id="JAGEOJ010000004">
    <property type="protein sequence ID" value="MBO2447694.1"/>
    <property type="molecule type" value="Genomic_DNA"/>
</dbReference>
<keyword evidence="6" id="KW-0560">Oxidoreductase</keyword>
<evidence type="ECO:0000256" key="2">
    <source>
        <dbReference type="ARBA" id="ARBA00022630"/>
    </source>
</evidence>
<dbReference type="InterPro" id="IPR039261">
    <property type="entry name" value="FNR_nucleotide-bd"/>
</dbReference>
<dbReference type="PRINTS" id="PR00409">
    <property type="entry name" value="PHDIOXRDTASE"/>
</dbReference>
<feature type="compositionally biased region" description="Gly residues" evidence="9">
    <location>
        <begin position="249"/>
        <end position="260"/>
    </location>
</feature>
<evidence type="ECO:0000256" key="4">
    <source>
        <dbReference type="ARBA" id="ARBA00022723"/>
    </source>
</evidence>
<keyword evidence="13" id="KW-1185">Reference proteome</keyword>
<evidence type="ECO:0000259" key="10">
    <source>
        <dbReference type="PROSITE" id="PS51085"/>
    </source>
</evidence>
<evidence type="ECO:0000256" key="7">
    <source>
        <dbReference type="ARBA" id="ARBA00023004"/>
    </source>
</evidence>
<accession>A0A939PEE2</accession>
<dbReference type="InterPro" id="IPR017938">
    <property type="entry name" value="Riboflavin_synthase-like_b-brl"/>
</dbReference>
<evidence type="ECO:0000259" key="11">
    <source>
        <dbReference type="PROSITE" id="PS51384"/>
    </source>
</evidence>
<dbReference type="GO" id="GO:0016491">
    <property type="term" value="F:oxidoreductase activity"/>
    <property type="evidence" value="ECO:0007669"/>
    <property type="project" value="UniProtKB-KW"/>
</dbReference>
<dbReference type="InterPro" id="IPR012675">
    <property type="entry name" value="Beta-grasp_dom_sf"/>
</dbReference>
<dbReference type="SUPFAM" id="SSF52343">
    <property type="entry name" value="Ferredoxin reductase-like, C-terminal NADP-linked domain"/>
    <property type="match status" value="1"/>
</dbReference>
<dbReference type="Gene3D" id="2.40.30.10">
    <property type="entry name" value="Translation factors"/>
    <property type="match status" value="1"/>
</dbReference>
<dbReference type="Pfam" id="PF00111">
    <property type="entry name" value="Fer2"/>
    <property type="match status" value="1"/>
</dbReference>
<sequence length="349" mass="36984">MPRPPLFQRATVTRIVRETADTSTFVLAPCEGPFSYRAGQFCTFRVRVNGAELLRSYSMSSAPETDDELMTTVKRVPGGRVSNWLHDNVAEGDEVEVTRPMGVFCLRPAEGPLLGFCGGSGITPILSLVKSALATTDRPVRLLCADRDRDSAIFLDALDDLIGRHAGRLSVVRHFDDERGLLDADAVRAFVGPDGAADSYLCGPEPFMDLVAEALPGPGRTFAERFGTPAPLPPAPEPSSNGTDSGSGTDSGGSASGGGTPTTTIVLGKQRVTVRRRPNETLLQSARRAGLAPPFSCEAGNCATCMAKLTEGTATMRVNDALTEEEVAEGYVLTCQGIPDGDSVTVVYE</sequence>
<evidence type="ECO:0000313" key="12">
    <source>
        <dbReference type="EMBL" id="MBO2447694.1"/>
    </source>
</evidence>
<feature type="compositionally biased region" description="Low complexity" evidence="9">
    <location>
        <begin position="238"/>
        <end position="248"/>
    </location>
</feature>
<evidence type="ECO:0000256" key="8">
    <source>
        <dbReference type="ARBA" id="ARBA00023014"/>
    </source>
</evidence>
<dbReference type="PROSITE" id="PS51085">
    <property type="entry name" value="2FE2S_FER_2"/>
    <property type="match status" value="1"/>
</dbReference>
<dbReference type="PROSITE" id="PS51384">
    <property type="entry name" value="FAD_FR"/>
    <property type="match status" value="1"/>
</dbReference>
<proteinExistence type="predicted"/>
<dbReference type="InterPro" id="IPR008333">
    <property type="entry name" value="Cbr1-like_FAD-bd_dom"/>
</dbReference>
<dbReference type="Proteomes" id="UP000669179">
    <property type="component" value="Unassembled WGS sequence"/>
</dbReference>
<name>A0A939PEE2_9ACTN</name>
<dbReference type="Pfam" id="PF00970">
    <property type="entry name" value="FAD_binding_6"/>
    <property type="match status" value="1"/>
</dbReference>
<keyword evidence="7" id="KW-0408">Iron</keyword>
<organism evidence="12 13">
    <name type="scientific">Actinomadura barringtoniae</name>
    <dbReference type="NCBI Taxonomy" id="1427535"/>
    <lineage>
        <taxon>Bacteria</taxon>
        <taxon>Bacillati</taxon>
        <taxon>Actinomycetota</taxon>
        <taxon>Actinomycetes</taxon>
        <taxon>Streptosporangiales</taxon>
        <taxon>Thermomonosporaceae</taxon>
        <taxon>Actinomadura</taxon>
    </lineage>
</organism>
<keyword evidence="4" id="KW-0479">Metal-binding</keyword>
<dbReference type="GO" id="GO:0050660">
    <property type="term" value="F:flavin adenine dinucleotide binding"/>
    <property type="evidence" value="ECO:0007669"/>
    <property type="project" value="TreeGrafter"/>
</dbReference>
<protein>
    <submittedName>
        <fullName evidence="12">Ferredoxin--NADP reductase</fullName>
    </submittedName>
</protein>
<reference evidence="12" key="1">
    <citation type="submission" date="2021-03" db="EMBL/GenBank/DDBJ databases">
        <authorList>
            <person name="Kanchanasin P."/>
            <person name="Saeng-In P."/>
            <person name="Phongsopitanun W."/>
            <person name="Yuki M."/>
            <person name="Kudo T."/>
            <person name="Ohkuma M."/>
            <person name="Tanasupawat S."/>
        </authorList>
    </citation>
    <scope>NUCLEOTIDE SEQUENCE</scope>
    <source>
        <strain evidence="12">GKU 128</strain>
    </source>
</reference>
<keyword evidence="2" id="KW-0285">Flavoprotein</keyword>
<evidence type="ECO:0000256" key="1">
    <source>
        <dbReference type="ARBA" id="ARBA00001974"/>
    </source>
</evidence>
<dbReference type="Gene3D" id="3.40.50.80">
    <property type="entry name" value="Nucleotide-binding domain of ferredoxin-NADP reductase (FNR) module"/>
    <property type="match status" value="1"/>
</dbReference>
<feature type="domain" description="2Fe-2S ferredoxin-type" evidence="10">
    <location>
        <begin position="261"/>
        <end position="349"/>
    </location>
</feature>
<dbReference type="GO" id="GO:0051537">
    <property type="term" value="F:2 iron, 2 sulfur cluster binding"/>
    <property type="evidence" value="ECO:0007669"/>
    <property type="project" value="UniProtKB-KW"/>
</dbReference>
<dbReference type="InterPro" id="IPR006058">
    <property type="entry name" value="2Fe2S_fd_BS"/>
</dbReference>
<dbReference type="Pfam" id="PF00175">
    <property type="entry name" value="NAD_binding_1"/>
    <property type="match status" value="1"/>
</dbReference>
<dbReference type="PANTHER" id="PTHR47354">
    <property type="entry name" value="NADH OXIDOREDUCTASE HCR"/>
    <property type="match status" value="1"/>
</dbReference>
<feature type="region of interest" description="Disordered" evidence="9">
    <location>
        <begin position="219"/>
        <end position="268"/>
    </location>
</feature>
<dbReference type="InterPro" id="IPR050415">
    <property type="entry name" value="MRET"/>
</dbReference>
<keyword evidence="5" id="KW-0274">FAD</keyword>
<evidence type="ECO:0000256" key="9">
    <source>
        <dbReference type="SAM" id="MobiDB-lite"/>
    </source>
</evidence>
<dbReference type="PANTHER" id="PTHR47354:SF8">
    <property type="entry name" value="1,2-PHENYLACETYL-COA EPOXIDASE, SUBUNIT E"/>
    <property type="match status" value="1"/>
</dbReference>
<gene>
    <name evidence="12" type="ORF">J4573_11390</name>
</gene>
<dbReference type="InterPro" id="IPR017927">
    <property type="entry name" value="FAD-bd_FR_type"/>
</dbReference>
<dbReference type="InterPro" id="IPR001433">
    <property type="entry name" value="OxRdtase_FAD/NAD-bd"/>
</dbReference>
<comment type="caution">
    <text evidence="12">The sequence shown here is derived from an EMBL/GenBank/DDBJ whole genome shotgun (WGS) entry which is preliminary data.</text>
</comment>
<keyword evidence="3" id="KW-0001">2Fe-2S</keyword>
<dbReference type="GO" id="GO:0046872">
    <property type="term" value="F:metal ion binding"/>
    <property type="evidence" value="ECO:0007669"/>
    <property type="project" value="UniProtKB-KW"/>
</dbReference>
<dbReference type="CDD" id="cd00207">
    <property type="entry name" value="fer2"/>
    <property type="match status" value="1"/>
</dbReference>
<comment type="cofactor">
    <cofactor evidence="1">
        <name>FAD</name>
        <dbReference type="ChEBI" id="CHEBI:57692"/>
    </cofactor>
</comment>
<keyword evidence="8" id="KW-0411">Iron-sulfur</keyword>
<evidence type="ECO:0000256" key="6">
    <source>
        <dbReference type="ARBA" id="ARBA00023002"/>
    </source>
</evidence>
<dbReference type="SUPFAM" id="SSF54292">
    <property type="entry name" value="2Fe-2S ferredoxin-like"/>
    <property type="match status" value="1"/>
</dbReference>
<feature type="domain" description="FAD-binding FR-type" evidence="11">
    <location>
        <begin position="5"/>
        <end position="107"/>
    </location>
</feature>
<dbReference type="CDD" id="cd06214">
    <property type="entry name" value="PA_degradation_oxidoreductase_like"/>
    <property type="match status" value="1"/>
</dbReference>
<dbReference type="RefSeq" id="WP_208255328.1">
    <property type="nucleotide sequence ID" value="NZ_JAGEOJ010000004.1"/>
</dbReference>
<dbReference type="InterPro" id="IPR036010">
    <property type="entry name" value="2Fe-2S_ferredoxin-like_sf"/>
</dbReference>
<dbReference type="InterPro" id="IPR001041">
    <property type="entry name" value="2Fe-2S_ferredoxin-type"/>
</dbReference>
<evidence type="ECO:0000256" key="5">
    <source>
        <dbReference type="ARBA" id="ARBA00022827"/>
    </source>
</evidence>
<dbReference type="Gene3D" id="3.10.20.30">
    <property type="match status" value="1"/>
</dbReference>
<dbReference type="AlphaFoldDB" id="A0A939PEE2"/>